<comment type="caution">
    <text evidence="1">The sequence shown here is derived from an EMBL/GenBank/DDBJ whole genome shotgun (WGS) entry which is preliminary data.</text>
</comment>
<gene>
    <name evidence="1" type="ORF">IHE45_02G055700</name>
</gene>
<sequence>MSYSQAVSSSSSGERRPPKVGLKRPRSPIEQTCGRCFRTSHKMEECRHQIVCLRCSCVGHMAARCTVDLRRSPHRRKLHVHTKRKSNVESSPVKPPPLKVAAPPTEHLKPTRTAISLPLHPETSSLRDELAKVAVVGLTEGFVNEASILEIIPSIINKDIVGPITPINECNYIIPLSSRAEVKEIAKLGSVRAATKDGPCVLSFSHWSAELGAEGKASGEGCWVSIWNLPLHGWCWSVISEVLRPVGELISLSQVSAPHKIFISALVRRRHGVALPLELDLSYGMRRYHIIITSDRCKLPRFRRDLGRYVLAASDDQSDDRPPAGRRCTHDISGHEKGKAKIRSESTVDTGGTLGRVRDRGLAGAGSLVITGARSSDEVHMPHEPSCQRNIPVTGKSSSVNDLLESTAVEPRSRVAIPTEIAVEPSSRIATQRTVAVEPSSRAVEPLRDARRRPGGSSVLSRGTDGRPMARSPESSRPDRSDKRQALSARWRRVANVWKPRTGSPRDAAAGKATSEVSPRVVAGKTTADTSGPSFGLSAGLSGGLRSKGNQKLDQFTCDAELSLVLGQLSHDQLEPNSALSLDDPIISCELQGLFQSSHKVTNVGCFDAPSIDVGPNEDSDNGVKEMETAYTNVNHPTSRITSLKPLSSKNDSVEPPQDKLTDPIVGPTVDLEEIPGRPSTSPPWGFKWHFLTGLWVLIPDPNHPHLTEGDLDNQLERAGIDSVLADQEVEDPTPVTSLDSDDHASDFDRNLQALLTDFQGGQVASAVVPPSGTRRSDRPKKPPSRFNEDAGYLSDLPKSTKKKSTRMETPGGTPAKPLLISEWSYAQLAKYCDACGVSFIDSEIDCLNHIRCLESNQASSSRGPATTSMEVGDI</sequence>
<dbReference type="Proteomes" id="UP000827976">
    <property type="component" value="Chromosome 2"/>
</dbReference>
<reference evidence="2" key="1">
    <citation type="journal article" date="2022" name="Nat. Commun.">
        <title>Chromosome evolution and the genetic basis of agronomically important traits in greater yam.</title>
        <authorList>
            <person name="Bredeson J.V."/>
            <person name="Lyons J.B."/>
            <person name="Oniyinde I.O."/>
            <person name="Okereke N.R."/>
            <person name="Kolade O."/>
            <person name="Nnabue I."/>
            <person name="Nwadili C.O."/>
            <person name="Hribova E."/>
            <person name="Parker M."/>
            <person name="Nwogha J."/>
            <person name="Shu S."/>
            <person name="Carlson J."/>
            <person name="Kariba R."/>
            <person name="Muthemba S."/>
            <person name="Knop K."/>
            <person name="Barton G.J."/>
            <person name="Sherwood A.V."/>
            <person name="Lopez-Montes A."/>
            <person name="Asiedu R."/>
            <person name="Jamnadass R."/>
            <person name="Muchugi A."/>
            <person name="Goodstein D."/>
            <person name="Egesi C.N."/>
            <person name="Featherston J."/>
            <person name="Asfaw A."/>
            <person name="Simpson G.G."/>
            <person name="Dolezel J."/>
            <person name="Hendre P.S."/>
            <person name="Van Deynze A."/>
            <person name="Kumar P.L."/>
            <person name="Obidiegwu J.E."/>
            <person name="Bhattacharjee R."/>
            <person name="Rokhsar D.S."/>
        </authorList>
    </citation>
    <scope>NUCLEOTIDE SEQUENCE [LARGE SCALE GENOMIC DNA]</scope>
    <source>
        <strain evidence="2">cv. TDa95/00328</strain>
    </source>
</reference>
<accession>A0ACB7WR08</accession>
<keyword evidence="2" id="KW-1185">Reference proteome</keyword>
<name>A0ACB7WR08_DIOAL</name>
<evidence type="ECO:0000313" key="1">
    <source>
        <dbReference type="EMBL" id="KAH7690551.1"/>
    </source>
</evidence>
<evidence type="ECO:0000313" key="2">
    <source>
        <dbReference type="Proteomes" id="UP000827976"/>
    </source>
</evidence>
<protein>
    <submittedName>
        <fullName evidence="1">Zinc finger CCHC-type protein</fullName>
    </submittedName>
</protein>
<proteinExistence type="predicted"/>
<organism evidence="1 2">
    <name type="scientific">Dioscorea alata</name>
    <name type="common">Purple yam</name>
    <dbReference type="NCBI Taxonomy" id="55571"/>
    <lineage>
        <taxon>Eukaryota</taxon>
        <taxon>Viridiplantae</taxon>
        <taxon>Streptophyta</taxon>
        <taxon>Embryophyta</taxon>
        <taxon>Tracheophyta</taxon>
        <taxon>Spermatophyta</taxon>
        <taxon>Magnoliopsida</taxon>
        <taxon>Liliopsida</taxon>
        <taxon>Dioscoreales</taxon>
        <taxon>Dioscoreaceae</taxon>
        <taxon>Dioscorea</taxon>
    </lineage>
</organism>
<dbReference type="EMBL" id="CM037012">
    <property type="protein sequence ID" value="KAH7690551.1"/>
    <property type="molecule type" value="Genomic_DNA"/>
</dbReference>